<feature type="compositionally biased region" description="Acidic residues" evidence="2">
    <location>
        <begin position="78"/>
        <end position="88"/>
    </location>
</feature>
<dbReference type="InterPro" id="IPR055089">
    <property type="entry name" value="COP9_N"/>
</dbReference>
<evidence type="ECO:0000256" key="1">
    <source>
        <dbReference type="ARBA" id="ARBA00022490"/>
    </source>
</evidence>
<dbReference type="AlphaFoldDB" id="A0ABD3REJ7"/>
<sequence length="757" mass="80254">MTIIDPKSGDINDDNGARGIPVGGTTSTSQVVAVSDPMADVDDSSSSSSSRRSSPSPRRRRLSPAANDDPRHRHDESGDAPDDDEYDVVNDVAREYYPALARALMANTASSSSSSSSSSSTSKSANNDNNNYTSDNNDIIDLLGEGARRILIAGRRTFGTREDRVTFANEGDDATDRPSPPASSSSSSSSLADRGGDTRGYSTSATSPRPEDAGLYLRAVSASANALGSALSRIPVTSSSRNDVDLDGSDGAAEHVLEVVAAAGIAASFANSPTVVVRSGIVVALARLIEVATTRRQRSRRRFDDDDDVVINVLTPIHAEFLRVCVLAGQYRIASSFLAASPIHRASLDSPLLRLVDPIASLMRAHYHAGLVHVGCEAWDDALDSFHACLVVPCSVVGPIAVAARKKSLLVRCLLLESDELDGRRDGILGRGGIGPPADDRVDGSLGRTAVSSLEDRVLGLPGAACAAVVKFMSTSSNNRAGGTDSSAAGASGGKDEASPPSAPDRTTTGSETTERSSRRRTRGSNPDHRVSPGGERLGSVHVPSTTFAKIDPHLGEYHDLVSAYIKGNANHYAKLLSGMSDLLRSDGNWELAKRLDSRLLVYRSIRRVASVYSVVGADVLEGKMREVCAREVEKRKVEDALMGMARCDAGDSLLADPFVARMDQSTGMVTFPDESVDGGDEEERRMEADLADRLRSCIALAERVRSLDIGLTISPKYQQHAMKEKMTKGDRGSSMTKLLGSSVADIGHGPMGIGDW</sequence>
<dbReference type="EMBL" id="JALLPB020000260">
    <property type="protein sequence ID" value="KAL3811443.1"/>
    <property type="molecule type" value="Genomic_DNA"/>
</dbReference>
<dbReference type="Proteomes" id="UP001530377">
    <property type="component" value="Unassembled WGS sequence"/>
</dbReference>
<comment type="caution">
    <text evidence="4">The sequence shown here is derived from an EMBL/GenBank/DDBJ whole genome shotgun (WGS) entry which is preliminary data.</text>
</comment>
<dbReference type="InterPro" id="IPR050756">
    <property type="entry name" value="CSN3"/>
</dbReference>
<dbReference type="Pfam" id="PF22788">
    <property type="entry name" value="COP9_hel_rpt"/>
    <property type="match status" value="1"/>
</dbReference>
<feature type="region of interest" description="Disordered" evidence="2">
    <location>
        <begin position="426"/>
        <end position="445"/>
    </location>
</feature>
<proteinExistence type="predicted"/>
<feature type="region of interest" description="Disordered" evidence="2">
    <location>
        <begin position="163"/>
        <end position="210"/>
    </location>
</feature>
<accession>A0ABD3REJ7</accession>
<reference evidence="4 5" key="1">
    <citation type="submission" date="2024-10" db="EMBL/GenBank/DDBJ databases">
        <title>Updated reference genomes for cyclostephanoid diatoms.</title>
        <authorList>
            <person name="Roberts W.R."/>
            <person name="Alverson A.J."/>
        </authorList>
    </citation>
    <scope>NUCLEOTIDE SEQUENCE [LARGE SCALE GENOMIC DNA]</scope>
    <source>
        <strain evidence="4 5">AJA228-03</strain>
    </source>
</reference>
<dbReference type="PANTHER" id="PTHR10758:SF1">
    <property type="entry name" value="COP9 SIGNALOSOME COMPLEX SUBUNIT 3"/>
    <property type="match status" value="1"/>
</dbReference>
<evidence type="ECO:0000313" key="4">
    <source>
        <dbReference type="EMBL" id="KAL3811443.1"/>
    </source>
</evidence>
<feature type="region of interest" description="Disordered" evidence="2">
    <location>
        <begin position="477"/>
        <end position="542"/>
    </location>
</feature>
<organism evidence="4 5">
    <name type="scientific">Cyclostephanos tholiformis</name>
    <dbReference type="NCBI Taxonomy" id="382380"/>
    <lineage>
        <taxon>Eukaryota</taxon>
        <taxon>Sar</taxon>
        <taxon>Stramenopiles</taxon>
        <taxon>Ochrophyta</taxon>
        <taxon>Bacillariophyta</taxon>
        <taxon>Coscinodiscophyceae</taxon>
        <taxon>Thalassiosirophycidae</taxon>
        <taxon>Stephanodiscales</taxon>
        <taxon>Stephanodiscaceae</taxon>
        <taxon>Cyclostephanos</taxon>
    </lineage>
</organism>
<evidence type="ECO:0000256" key="2">
    <source>
        <dbReference type="SAM" id="MobiDB-lite"/>
    </source>
</evidence>
<feature type="region of interest" description="Disordered" evidence="2">
    <location>
        <begin position="1"/>
        <end position="91"/>
    </location>
</feature>
<feature type="region of interest" description="Disordered" evidence="2">
    <location>
        <begin position="106"/>
        <end position="136"/>
    </location>
</feature>
<keyword evidence="1" id="KW-0963">Cytoplasm</keyword>
<feature type="compositionally biased region" description="Basic and acidic residues" evidence="2">
    <location>
        <begin position="68"/>
        <end position="77"/>
    </location>
</feature>
<feature type="compositionally biased region" description="Low complexity" evidence="2">
    <location>
        <begin position="31"/>
        <end position="56"/>
    </location>
</feature>
<dbReference type="PANTHER" id="PTHR10758">
    <property type="entry name" value="26S PROTEASOME NON-ATPASE REGULATORY SUBUNIT 3/COP9 SIGNALOSOME COMPLEX SUBUNIT 3"/>
    <property type="match status" value="1"/>
</dbReference>
<keyword evidence="5" id="KW-1185">Reference proteome</keyword>
<name>A0ABD3REJ7_9STRA</name>
<evidence type="ECO:0000313" key="5">
    <source>
        <dbReference type="Proteomes" id="UP001530377"/>
    </source>
</evidence>
<feature type="compositionally biased region" description="Low complexity" evidence="2">
    <location>
        <begin position="481"/>
        <end position="490"/>
    </location>
</feature>
<evidence type="ECO:0000259" key="3">
    <source>
        <dbReference type="Pfam" id="PF22788"/>
    </source>
</evidence>
<gene>
    <name evidence="4" type="ORF">ACHAXA_007598</name>
</gene>
<feature type="domain" description="COP9 signalosome complex subunit 3 N-terminal helical repeats" evidence="3">
    <location>
        <begin position="312"/>
        <end position="414"/>
    </location>
</feature>
<protein>
    <recommendedName>
        <fullName evidence="3">COP9 signalosome complex subunit 3 N-terminal helical repeats domain-containing protein</fullName>
    </recommendedName>
</protein>